<keyword evidence="4" id="KW-1185">Reference proteome</keyword>
<protein>
    <submittedName>
        <fullName evidence="3">Uncharacterized protein</fullName>
    </submittedName>
</protein>
<feature type="region of interest" description="Disordered" evidence="1">
    <location>
        <begin position="116"/>
        <end position="140"/>
    </location>
</feature>
<organism evidence="3 4">
    <name type="scientific">Aphanizomenon flos-aquae FACHB-1249</name>
    <dbReference type="NCBI Taxonomy" id="2692889"/>
    <lineage>
        <taxon>Bacteria</taxon>
        <taxon>Bacillati</taxon>
        <taxon>Cyanobacteriota</taxon>
        <taxon>Cyanophyceae</taxon>
        <taxon>Nostocales</taxon>
        <taxon>Aphanizomenonaceae</taxon>
        <taxon>Aphanizomenon</taxon>
    </lineage>
</organism>
<gene>
    <name evidence="3" type="ORF">H6G43_04670</name>
</gene>
<dbReference type="EMBL" id="JACJTM010000006">
    <property type="protein sequence ID" value="MBD2684546.1"/>
    <property type="molecule type" value="Genomic_DNA"/>
</dbReference>
<feature type="transmembrane region" description="Helical" evidence="2">
    <location>
        <begin position="86"/>
        <end position="107"/>
    </location>
</feature>
<name>A0ABR8INU3_APHFL</name>
<feature type="transmembrane region" description="Helical" evidence="2">
    <location>
        <begin position="28"/>
        <end position="49"/>
    </location>
</feature>
<accession>A0ABR8INU3</accession>
<keyword evidence="2" id="KW-0812">Transmembrane</keyword>
<dbReference type="Proteomes" id="UP000660270">
    <property type="component" value="Unassembled WGS sequence"/>
</dbReference>
<evidence type="ECO:0000313" key="4">
    <source>
        <dbReference type="Proteomes" id="UP000660270"/>
    </source>
</evidence>
<sequence length="176" mass="20812">MINRMDDRQELEKNQDRRKILVNLLRKYLGIWFLTLFLIPLWVTIFAYYQLSYISYVPQKQSEKTPFIPIKSTISTFSDTSNPLPLWLIIAFIFCCSSGLFVIFYLLHNSRERTKSSQRNHEHKKFHSQKSNKSTNFPSLPSNKKNLLIILPPEKVYPLTTESIRKLLNIQDSPFL</sequence>
<evidence type="ECO:0000256" key="2">
    <source>
        <dbReference type="SAM" id="Phobius"/>
    </source>
</evidence>
<comment type="caution">
    <text evidence="3">The sequence shown here is derived from an EMBL/GenBank/DDBJ whole genome shotgun (WGS) entry which is preliminary data.</text>
</comment>
<keyword evidence="2" id="KW-0472">Membrane</keyword>
<reference evidence="3 4" key="1">
    <citation type="journal article" date="2020" name="ISME J.">
        <title>Comparative genomics reveals insights into cyanobacterial evolution and habitat adaptation.</title>
        <authorList>
            <person name="Chen M.Y."/>
            <person name="Teng W.K."/>
            <person name="Zhao L."/>
            <person name="Hu C.X."/>
            <person name="Zhou Y.K."/>
            <person name="Han B.P."/>
            <person name="Song L.R."/>
            <person name="Shu W.S."/>
        </authorList>
    </citation>
    <scope>NUCLEOTIDE SEQUENCE [LARGE SCALE GENOMIC DNA]</scope>
    <source>
        <strain evidence="3 4">FACHB-1249</strain>
    </source>
</reference>
<proteinExistence type="predicted"/>
<evidence type="ECO:0000313" key="3">
    <source>
        <dbReference type="EMBL" id="MBD2684546.1"/>
    </source>
</evidence>
<feature type="compositionally biased region" description="Polar residues" evidence="1">
    <location>
        <begin position="131"/>
        <end position="140"/>
    </location>
</feature>
<evidence type="ECO:0000256" key="1">
    <source>
        <dbReference type="SAM" id="MobiDB-lite"/>
    </source>
</evidence>
<feature type="compositionally biased region" description="Basic residues" evidence="1">
    <location>
        <begin position="116"/>
        <end position="130"/>
    </location>
</feature>
<keyword evidence="2" id="KW-1133">Transmembrane helix</keyword>